<dbReference type="InterPro" id="IPR012454">
    <property type="entry name" value="DUF1659"/>
</dbReference>
<organism evidence="2 3">
    <name type="scientific">Peptoniphilus equinus</name>
    <dbReference type="NCBI Taxonomy" id="3016343"/>
    <lineage>
        <taxon>Bacteria</taxon>
        <taxon>Bacillati</taxon>
        <taxon>Bacillota</taxon>
        <taxon>Tissierellia</taxon>
        <taxon>Tissierellales</taxon>
        <taxon>Peptoniphilaceae</taxon>
        <taxon>Peptoniphilus</taxon>
    </lineage>
</organism>
<dbReference type="RefSeq" id="WP_271191283.1">
    <property type="nucleotide sequence ID" value="NZ_CP115667.1"/>
</dbReference>
<sequence>MDNAKVRLVYADGTTTTGATRTASRTYSGLNPQAAEAHIQDMVVALNAITQSPALKTYKIVETEIPEKIEA</sequence>
<gene>
    <name evidence="2" type="ORF">O6R05_07045</name>
</gene>
<keyword evidence="3" id="KW-1185">Reference proteome</keyword>
<protein>
    <submittedName>
        <fullName evidence="2">DUF1659 domain-containing protein</fullName>
    </submittedName>
</protein>
<accession>A0ABY7QSP1</accession>
<dbReference type="EMBL" id="CP115667">
    <property type="protein sequence ID" value="WBW49752.1"/>
    <property type="molecule type" value="Genomic_DNA"/>
</dbReference>
<evidence type="ECO:0000313" key="2">
    <source>
        <dbReference type="EMBL" id="WBW49752.1"/>
    </source>
</evidence>
<reference evidence="2 3" key="1">
    <citation type="submission" date="2023-01" db="EMBL/GenBank/DDBJ databases">
        <authorList>
            <person name="Lee S.H."/>
            <person name="Jung H.S."/>
            <person name="Yun J.U."/>
        </authorList>
    </citation>
    <scope>NUCLEOTIDE SEQUENCE [LARGE SCALE GENOMIC DNA]</scope>
    <source>
        <strain evidence="2 3">CBA3646</strain>
    </source>
</reference>
<dbReference type="Pfam" id="PF07872">
    <property type="entry name" value="DUF1659"/>
    <property type="match status" value="1"/>
</dbReference>
<name>A0ABY7QSP1_9FIRM</name>
<feature type="domain" description="DUF1659" evidence="1">
    <location>
        <begin position="3"/>
        <end position="65"/>
    </location>
</feature>
<dbReference type="Proteomes" id="UP001210339">
    <property type="component" value="Chromosome"/>
</dbReference>
<evidence type="ECO:0000259" key="1">
    <source>
        <dbReference type="Pfam" id="PF07872"/>
    </source>
</evidence>
<evidence type="ECO:0000313" key="3">
    <source>
        <dbReference type="Proteomes" id="UP001210339"/>
    </source>
</evidence>
<proteinExistence type="predicted"/>